<feature type="transmembrane region" description="Helical" evidence="1">
    <location>
        <begin position="39"/>
        <end position="59"/>
    </location>
</feature>
<dbReference type="RefSeq" id="WP_160676055.1">
    <property type="nucleotide sequence ID" value="NZ_WTYN01000002.1"/>
</dbReference>
<sequence>MSKHFDRQLVADQAIVHESLQAAGKPTRETDRTFELPPIAYKATVGLYLGFLAVMFAGFGNPGLAIPMAIFALFIVAGFGLPMIWTKMQPENRSKPLTWGKFANEGIATLTGRLSAGEAMAQVLVLPVLIVCWGLVVVVIAALV</sequence>
<dbReference type="EMBL" id="WTYN01000002">
    <property type="protein sequence ID" value="MXO63595.1"/>
    <property type="molecule type" value="Genomic_DNA"/>
</dbReference>
<evidence type="ECO:0000313" key="3">
    <source>
        <dbReference type="Proteomes" id="UP000445582"/>
    </source>
</evidence>
<proteinExistence type="predicted"/>
<dbReference type="OrthoDB" id="7391283at2"/>
<dbReference type="AlphaFoldDB" id="A0A844YJB9"/>
<keyword evidence="3" id="KW-1185">Reference proteome</keyword>
<reference evidence="2 3" key="1">
    <citation type="submission" date="2019-12" db="EMBL/GenBank/DDBJ databases">
        <title>Genomic-based taxomic classification of the family Erythrobacteraceae.</title>
        <authorList>
            <person name="Xu L."/>
        </authorList>
    </citation>
    <scope>NUCLEOTIDE SEQUENCE [LARGE SCALE GENOMIC DNA]</scope>
    <source>
        <strain evidence="2 3">MCCC 1A09965</strain>
    </source>
</reference>
<organism evidence="2 3">
    <name type="scientific">Qipengyuania oceanensis</name>
    <dbReference type="NCBI Taxonomy" id="1463597"/>
    <lineage>
        <taxon>Bacteria</taxon>
        <taxon>Pseudomonadati</taxon>
        <taxon>Pseudomonadota</taxon>
        <taxon>Alphaproteobacteria</taxon>
        <taxon>Sphingomonadales</taxon>
        <taxon>Erythrobacteraceae</taxon>
        <taxon>Qipengyuania</taxon>
    </lineage>
</organism>
<comment type="caution">
    <text evidence="2">The sequence shown here is derived from an EMBL/GenBank/DDBJ whole genome shotgun (WGS) entry which is preliminary data.</text>
</comment>
<gene>
    <name evidence="2" type="ORF">GRI48_11280</name>
</gene>
<feature type="transmembrane region" description="Helical" evidence="1">
    <location>
        <begin position="123"/>
        <end position="143"/>
    </location>
</feature>
<feature type="transmembrane region" description="Helical" evidence="1">
    <location>
        <begin position="65"/>
        <end position="85"/>
    </location>
</feature>
<accession>A0A844YJB9</accession>
<name>A0A844YJB9_9SPHN</name>
<keyword evidence="1" id="KW-1133">Transmembrane helix</keyword>
<dbReference type="Proteomes" id="UP000445582">
    <property type="component" value="Unassembled WGS sequence"/>
</dbReference>
<evidence type="ECO:0000313" key="2">
    <source>
        <dbReference type="EMBL" id="MXO63595.1"/>
    </source>
</evidence>
<keyword evidence="1" id="KW-0472">Membrane</keyword>
<keyword evidence="1" id="KW-0812">Transmembrane</keyword>
<protein>
    <submittedName>
        <fullName evidence="2">Uncharacterized protein</fullName>
    </submittedName>
</protein>
<evidence type="ECO:0000256" key="1">
    <source>
        <dbReference type="SAM" id="Phobius"/>
    </source>
</evidence>